<keyword evidence="2" id="KW-1185">Reference proteome</keyword>
<dbReference type="GO" id="GO:0003677">
    <property type="term" value="F:DNA binding"/>
    <property type="evidence" value="ECO:0007669"/>
    <property type="project" value="InterPro"/>
</dbReference>
<evidence type="ECO:0000313" key="1">
    <source>
        <dbReference type="EMBL" id="NEG69054.1"/>
    </source>
</evidence>
<accession>A0A6I5NBV5</accession>
<name>A0A6I5NBV5_9BIFI</name>
<evidence type="ECO:0000313" key="2">
    <source>
        <dbReference type="Proteomes" id="UP000469292"/>
    </source>
</evidence>
<dbReference type="Gene3D" id="1.10.260.40">
    <property type="entry name" value="lambda repressor-like DNA-binding domains"/>
    <property type="match status" value="1"/>
</dbReference>
<dbReference type="SUPFAM" id="SSF47413">
    <property type="entry name" value="lambda repressor-like DNA-binding domains"/>
    <property type="match status" value="1"/>
</dbReference>
<protein>
    <submittedName>
        <fullName evidence="1">Uncharacterized protein</fullName>
    </submittedName>
</protein>
<dbReference type="EMBL" id="VYSG01000001">
    <property type="protein sequence ID" value="NEG69054.1"/>
    <property type="molecule type" value="Genomic_DNA"/>
</dbReference>
<gene>
    <name evidence="1" type="ORF">F6S87_00085</name>
</gene>
<reference evidence="1 2" key="1">
    <citation type="submission" date="2019-09" db="EMBL/GenBank/DDBJ databases">
        <title>Phylogenetic characterization of a novel taxon of the genus Bifidobacterium: Bifidobacterium choloepi sp. nov.</title>
        <authorList>
            <person name="Modesto M."/>
            <person name="Satti M."/>
        </authorList>
    </citation>
    <scope>NUCLEOTIDE SEQUENCE [LARGE SCALE GENOMIC DNA]</scope>
    <source>
        <strain evidence="1 2">BRDM6</strain>
    </source>
</reference>
<dbReference type="InterPro" id="IPR010982">
    <property type="entry name" value="Lambda_DNA-bd_dom_sf"/>
</dbReference>
<sequence>MTLSSAEFKALRESMGLTTKWLSKRWGVAEYTVQRWESKRVVSERYGDDLLGLKREFDREVWAKASQDVDVIHVPRAEQNREPAAMPASYERAVAERVFELAGTPIVYDDEDEAA</sequence>
<organism evidence="1 2">
    <name type="scientific">Bifidobacterium choloepi</name>
    <dbReference type="NCBI Taxonomy" id="2614131"/>
    <lineage>
        <taxon>Bacteria</taxon>
        <taxon>Bacillati</taxon>
        <taxon>Actinomycetota</taxon>
        <taxon>Actinomycetes</taxon>
        <taxon>Bifidobacteriales</taxon>
        <taxon>Bifidobacteriaceae</taxon>
        <taxon>Bifidobacterium</taxon>
    </lineage>
</organism>
<dbReference type="Proteomes" id="UP000469292">
    <property type="component" value="Unassembled WGS sequence"/>
</dbReference>
<comment type="caution">
    <text evidence="1">The sequence shown here is derived from an EMBL/GenBank/DDBJ whole genome shotgun (WGS) entry which is preliminary data.</text>
</comment>
<proteinExistence type="predicted"/>
<dbReference type="AlphaFoldDB" id="A0A6I5NBV5"/>
<dbReference type="RefSeq" id="WP_163226663.1">
    <property type="nucleotide sequence ID" value="NZ_VYSG01000001.1"/>
</dbReference>